<dbReference type="KEGG" id="clup:CLUP02_00247"/>
<feature type="region of interest" description="Disordered" evidence="1">
    <location>
        <begin position="253"/>
        <end position="272"/>
    </location>
</feature>
<accession>A0A9Q8S9T8</accession>
<dbReference type="InterPro" id="IPR044852">
    <property type="entry name" value="WBP2-like"/>
</dbReference>
<protein>
    <submittedName>
        <fullName evidence="2">WW-domain ligand protein</fullName>
    </submittedName>
</protein>
<dbReference type="GO" id="GO:0031490">
    <property type="term" value="F:chromatin DNA binding"/>
    <property type="evidence" value="ECO:0007669"/>
    <property type="project" value="TreeGrafter"/>
</dbReference>
<feature type="region of interest" description="Disordered" evidence="1">
    <location>
        <begin position="582"/>
        <end position="672"/>
    </location>
</feature>
<dbReference type="Proteomes" id="UP000830671">
    <property type="component" value="Chromosome 1"/>
</dbReference>
<dbReference type="CDD" id="cd13214">
    <property type="entry name" value="PH-GRAM_WBP2"/>
    <property type="match status" value="1"/>
</dbReference>
<dbReference type="AlphaFoldDB" id="A0A9Q8S9T8"/>
<keyword evidence="3" id="KW-1185">Reference proteome</keyword>
<name>A0A9Q8S9T8_9PEZI</name>
<dbReference type="GO" id="GO:0003713">
    <property type="term" value="F:transcription coactivator activity"/>
    <property type="evidence" value="ECO:0007669"/>
    <property type="project" value="InterPro"/>
</dbReference>
<organism evidence="2 3">
    <name type="scientific">Colletotrichum lupini</name>
    <dbReference type="NCBI Taxonomy" id="145971"/>
    <lineage>
        <taxon>Eukaryota</taxon>
        <taxon>Fungi</taxon>
        <taxon>Dikarya</taxon>
        <taxon>Ascomycota</taxon>
        <taxon>Pezizomycotina</taxon>
        <taxon>Sordariomycetes</taxon>
        <taxon>Hypocreomycetidae</taxon>
        <taxon>Glomerellales</taxon>
        <taxon>Glomerellaceae</taxon>
        <taxon>Colletotrichum</taxon>
        <taxon>Colletotrichum acutatum species complex</taxon>
    </lineage>
</organism>
<dbReference type="RefSeq" id="XP_049135256.1">
    <property type="nucleotide sequence ID" value="XM_049279299.1"/>
</dbReference>
<dbReference type="PANTHER" id="PTHR31606:SF1">
    <property type="entry name" value="WW DOMAIN BINDING PROTEIN 2, ISOFORM E"/>
    <property type="match status" value="1"/>
</dbReference>
<evidence type="ECO:0000256" key="1">
    <source>
        <dbReference type="SAM" id="MobiDB-lite"/>
    </source>
</evidence>
<feature type="compositionally biased region" description="Basic and acidic residues" evidence="1">
    <location>
        <begin position="660"/>
        <end position="672"/>
    </location>
</feature>
<dbReference type="PANTHER" id="PTHR31606">
    <property type="entry name" value="WW DOMAIN BINDING PROTEIN 2, ISOFORM E"/>
    <property type="match status" value="1"/>
</dbReference>
<reference evidence="2" key="1">
    <citation type="journal article" date="2021" name="Mol. Plant Microbe Interact.">
        <title>Complete Genome Sequence of the Plant-Pathogenic Fungus Colletotrichum lupini.</title>
        <authorList>
            <person name="Baroncelli R."/>
            <person name="Pensec F."/>
            <person name="Da Lio D."/>
            <person name="Boufleur T."/>
            <person name="Vicente I."/>
            <person name="Sarrocco S."/>
            <person name="Picot A."/>
            <person name="Baraldi E."/>
            <person name="Sukno S."/>
            <person name="Thon M."/>
            <person name="Le Floch G."/>
        </authorList>
    </citation>
    <scope>NUCLEOTIDE SEQUENCE</scope>
    <source>
        <strain evidence="2">IMI 504893</strain>
    </source>
</reference>
<dbReference type="GO" id="GO:0005634">
    <property type="term" value="C:nucleus"/>
    <property type="evidence" value="ECO:0007669"/>
    <property type="project" value="TreeGrafter"/>
</dbReference>
<feature type="compositionally biased region" description="Low complexity" evidence="1">
    <location>
        <begin position="253"/>
        <end position="266"/>
    </location>
</feature>
<dbReference type="GeneID" id="73334309"/>
<evidence type="ECO:0000313" key="3">
    <source>
        <dbReference type="Proteomes" id="UP000830671"/>
    </source>
</evidence>
<dbReference type="EMBL" id="CP019471">
    <property type="protein sequence ID" value="UQC73602.1"/>
    <property type="molecule type" value="Genomic_DNA"/>
</dbReference>
<sequence length="672" mass="73496">MSLIGSPAPPKPKKKNKKKHVRIATATLVAKVPFAYGEPGEVRKYLGFLHLTLSRRPPYPHYTTYVTDYLPYSVHYTPIPPQVDERESSFSSSSSSSHTLAILIPYQPLPHLDYLRIRTSPATVVGLAKVVAATWPPPLSLIWSSCVILSGPLPSLEPSALLALYYRVKTTTTTSTYLPGLAAPCLALGSKNTLSTLPYCVYLTKPDLALLSASLPTPPVRLFHWALTHSLFAILSAGRRFDSEVYQTAAAAASNSNSTSNPTAAPHLLTLPTSPHHFSTPADADADAALAAAQNATPFSPSHKVPPLCLCLYQDPPHHNPDLRSFSASPAATDHAHSHATLNSLRRTRKLCAAAARRFVQNVNKVRPSMFPFPLMLCLCFPFIFPSSHAAPSPSTTESSRPASVYLQEQHALTIARTVQRERQLAQARLDSDHGDSWVMITQTGDINPLPHEHIRHRSNAKVSLELSVPKALQQGRTPFARKSDNGTAYITTQRVIYIPAKPTAELKSFHAPILNCADSYVGSPFFGAWFWSATVVPVSGGGVPADIPRVEVKMSFKEGGHSEFRQRFEELKERLEHVRRLQQETGQTVNIPDEPLPAYEATEGGGAAPSSLAPQQQQQQQQEEAAGRPASPGGQNANRRPDEPPPDYDEAQAQTLSMRLEDHVREESDRA</sequence>
<proteinExistence type="predicted"/>
<dbReference type="SUPFAM" id="SSF50729">
    <property type="entry name" value="PH domain-like"/>
    <property type="match status" value="1"/>
</dbReference>
<evidence type="ECO:0000313" key="2">
    <source>
        <dbReference type="EMBL" id="UQC73602.1"/>
    </source>
</evidence>
<gene>
    <name evidence="2" type="ORF">CLUP02_00247</name>
</gene>